<accession>A0A8J3F7H5</accession>
<dbReference type="AlphaFoldDB" id="A0A8J3F7H5"/>
<comment type="caution">
    <text evidence="1">The sequence shown here is derived from an EMBL/GenBank/DDBJ whole genome shotgun (WGS) entry which is preliminary data.</text>
</comment>
<keyword evidence="2" id="KW-1185">Reference proteome</keyword>
<sequence length="130" mass="13885">MTIATIDQLRLVHACTGDAVVTENLVIHVTDGGPCQQPVTLRDGHTTTVIDCARRLPNDEQCRACRPIIVLRDTFTAVYDCDTLTGYHPGTLPDATADTTCRVCGDPLTAVLASAGRHLLCGTTQPGRVL</sequence>
<gene>
    <name evidence="1" type="ORF">GCM10010123_18060</name>
</gene>
<reference evidence="1" key="2">
    <citation type="submission" date="2020-09" db="EMBL/GenBank/DDBJ databases">
        <authorList>
            <person name="Sun Q."/>
            <person name="Ohkuma M."/>
        </authorList>
    </citation>
    <scope>NUCLEOTIDE SEQUENCE</scope>
    <source>
        <strain evidence="1">JCM 3090</strain>
    </source>
</reference>
<name>A0A8J3F7H5_9ACTN</name>
<dbReference type="EMBL" id="BMQB01000003">
    <property type="protein sequence ID" value="GGJ88851.1"/>
    <property type="molecule type" value="Genomic_DNA"/>
</dbReference>
<evidence type="ECO:0000313" key="2">
    <source>
        <dbReference type="Proteomes" id="UP000649739"/>
    </source>
</evidence>
<reference evidence="1" key="1">
    <citation type="journal article" date="2014" name="Int. J. Syst. Evol. Microbiol.">
        <title>Complete genome sequence of Corynebacterium casei LMG S-19264T (=DSM 44701T), isolated from a smear-ripened cheese.</title>
        <authorList>
            <consortium name="US DOE Joint Genome Institute (JGI-PGF)"/>
            <person name="Walter F."/>
            <person name="Albersmeier A."/>
            <person name="Kalinowski J."/>
            <person name="Ruckert C."/>
        </authorList>
    </citation>
    <scope>NUCLEOTIDE SEQUENCE</scope>
    <source>
        <strain evidence="1">JCM 3090</strain>
    </source>
</reference>
<protein>
    <submittedName>
        <fullName evidence="1">Uncharacterized protein</fullName>
    </submittedName>
</protein>
<proteinExistence type="predicted"/>
<dbReference type="Proteomes" id="UP000649739">
    <property type="component" value="Unassembled WGS sequence"/>
</dbReference>
<organism evidence="1 2">
    <name type="scientific">Pilimelia anulata</name>
    <dbReference type="NCBI Taxonomy" id="53371"/>
    <lineage>
        <taxon>Bacteria</taxon>
        <taxon>Bacillati</taxon>
        <taxon>Actinomycetota</taxon>
        <taxon>Actinomycetes</taxon>
        <taxon>Micromonosporales</taxon>
        <taxon>Micromonosporaceae</taxon>
        <taxon>Pilimelia</taxon>
    </lineage>
</organism>
<dbReference type="RefSeq" id="WP_189169614.1">
    <property type="nucleotide sequence ID" value="NZ_BMQB01000003.1"/>
</dbReference>
<evidence type="ECO:0000313" key="1">
    <source>
        <dbReference type="EMBL" id="GGJ88851.1"/>
    </source>
</evidence>